<evidence type="ECO:0000259" key="1">
    <source>
        <dbReference type="PROSITE" id="PS51186"/>
    </source>
</evidence>
<dbReference type="InterPro" id="IPR016181">
    <property type="entry name" value="Acyl_CoA_acyltransferase"/>
</dbReference>
<keyword evidence="2" id="KW-0808">Transferase</keyword>
<dbReference type="Gene3D" id="3.40.630.30">
    <property type="match status" value="1"/>
</dbReference>
<protein>
    <submittedName>
        <fullName evidence="2">GNAT family N-acetyltransferase</fullName>
    </submittedName>
</protein>
<comment type="caution">
    <text evidence="2">The sequence shown here is derived from an EMBL/GenBank/DDBJ whole genome shotgun (WGS) entry which is preliminary data.</text>
</comment>
<proteinExistence type="predicted"/>
<dbReference type="SUPFAM" id="SSF55729">
    <property type="entry name" value="Acyl-CoA N-acyltransferases (Nat)"/>
    <property type="match status" value="1"/>
</dbReference>
<dbReference type="PROSITE" id="PS51186">
    <property type="entry name" value="GNAT"/>
    <property type="match status" value="1"/>
</dbReference>
<dbReference type="OrthoDB" id="4536199at2"/>
<reference evidence="2 3" key="1">
    <citation type="submission" date="2019-07" db="EMBL/GenBank/DDBJ databases">
        <title>Cryptosporangium phraense sp. nov., isolated from plant litter.</title>
        <authorList>
            <person name="Suriyachadkun C."/>
        </authorList>
    </citation>
    <scope>NUCLEOTIDE SEQUENCE [LARGE SCALE GENOMIC DNA]</scope>
    <source>
        <strain evidence="2 3">A-T 5661</strain>
    </source>
</reference>
<evidence type="ECO:0000313" key="2">
    <source>
        <dbReference type="EMBL" id="TQS43884.1"/>
    </source>
</evidence>
<name>A0A545ARB9_9ACTN</name>
<dbReference type="EMBL" id="VIRS01000011">
    <property type="protein sequence ID" value="TQS43884.1"/>
    <property type="molecule type" value="Genomic_DNA"/>
</dbReference>
<gene>
    <name evidence="2" type="ORF">FL583_16880</name>
</gene>
<sequence>MTPTAPHQLITRAYDTAGARAIQDELFALYAEIYADHLSDPFYSVERFADRFAGHSNRSGFRLVTGSIGGALVGYAYGGPLGRTTRWWDGLRDDVPADALVEDGTRTFALNEIMVQESWRRRGIARSLHDTLLGGRPELRATLLVDPDNDPARNAYLSWGWRTLGHLQPFPDAPVYEALVIDLPLPEAAAS</sequence>
<dbReference type="Proteomes" id="UP000317982">
    <property type="component" value="Unassembled WGS sequence"/>
</dbReference>
<accession>A0A545ARB9</accession>
<keyword evidence="3" id="KW-1185">Reference proteome</keyword>
<dbReference type="InterPro" id="IPR000182">
    <property type="entry name" value="GNAT_dom"/>
</dbReference>
<evidence type="ECO:0000313" key="3">
    <source>
        <dbReference type="Proteomes" id="UP000317982"/>
    </source>
</evidence>
<dbReference type="AlphaFoldDB" id="A0A545ARB9"/>
<dbReference type="InParanoid" id="A0A545ARB9"/>
<organism evidence="2 3">
    <name type="scientific">Cryptosporangium phraense</name>
    <dbReference type="NCBI Taxonomy" id="2593070"/>
    <lineage>
        <taxon>Bacteria</taxon>
        <taxon>Bacillati</taxon>
        <taxon>Actinomycetota</taxon>
        <taxon>Actinomycetes</taxon>
        <taxon>Cryptosporangiales</taxon>
        <taxon>Cryptosporangiaceae</taxon>
        <taxon>Cryptosporangium</taxon>
    </lineage>
</organism>
<feature type="domain" description="N-acetyltransferase" evidence="1">
    <location>
        <begin position="17"/>
        <end position="186"/>
    </location>
</feature>
<dbReference type="GO" id="GO:0016747">
    <property type="term" value="F:acyltransferase activity, transferring groups other than amino-acyl groups"/>
    <property type="evidence" value="ECO:0007669"/>
    <property type="project" value="InterPro"/>
</dbReference>
<dbReference type="Pfam" id="PF00583">
    <property type="entry name" value="Acetyltransf_1"/>
    <property type="match status" value="1"/>
</dbReference>